<name>A0ABQ1VWH0_9BACL</name>
<evidence type="ECO:0000313" key="1">
    <source>
        <dbReference type="EMBL" id="GGG02732.1"/>
    </source>
</evidence>
<dbReference type="EMBL" id="BMIW01000017">
    <property type="protein sequence ID" value="GGG02732.1"/>
    <property type="molecule type" value="Genomic_DNA"/>
</dbReference>
<accession>A0ABQ1VWH0</accession>
<dbReference type="Proteomes" id="UP000608420">
    <property type="component" value="Unassembled WGS sequence"/>
</dbReference>
<gene>
    <name evidence="1" type="ORF">GCM10010913_25590</name>
</gene>
<protein>
    <submittedName>
        <fullName evidence="1">Uncharacterized protein</fullName>
    </submittedName>
</protein>
<dbReference type="RefSeq" id="WP_120462944.1">
    <property type="nucleotide sequence ID" value="NZ_KZ987724.1"/>
</dbReference>
<comment type="caution">
    <text evidence="1">The sequence shown here is derived from an EMBL/GenBank/DDBJ whole genome shotgun (WGS) entry which is preliminary data.</text>
</comment>
<dbReference type="PROSITE" id="PS51257">
    <property type="entry name" value="PROKAR_LIPOPROTEIN"/>
    <property type="match status" value="1"/>
</dbReference>
<keyword evidence="2" id="KW-1185">Reference proteome</keyword>
<organism evidence="1 2">
    <name type="scientific">Paenibacillus aceti</name>
    <dbReference type="NCBI Taxonomy" id="1820010"/>
    <lineage>
        <taxon>Bacteria</taxon>
        <taxon>Bacillati</taxon>
        <taxon>Bacillota</taxon>
        <taxon>Bacilli</taxon>
        <taxon>Bacillales</taxon>
        <taxon>Paenibacillaceae</taxon>
        <taxon>Paenibacillus</taxon>
    </lineage>
</organism>
<sequence length="434" mass="49515">MRYLLITFLLVCTSFLFIGCDDGVSSNRNVSVNNSVSTNTEKSDNENELGVGQLFHLGMTIDEVRGVLEAHHIEIINEIENTRDSEAWDWGNKSIWTEGVSFSFDQNGVLYEIVYENDETTELGVKAGDRIELMKEKYGNQYKLYSSKELVGMGMVEESQSLTAEVYEYRMEEHYLQVFANDSKITSWVMSKYKLGTNSPVSEDYTQTVISKQGNPMKKHLWEEYQRYLELIPTGDDSKYYQILASDRARALLSLNKLGLLELSKDEFNQVNESREELRSALEHSVVYSGYSSNSEHVIAIISPLSYESKSYQEAINLIADQEDEYEFLSYITQQSDERSLLVGLDLKIEGTLVHSDEMKIDKIIVSNSDDSNTQTAFSTEEITDISDKYKRAKILNNKLKSGKWYAFAYDGTLIYDPVIAVSLNGEQVVLNRQ</sequence>
<reference evidence="2" key="1">
    <citation type="journal article" date="2019" name="Int. J. Syst. Evol. Microbiol.">
        <title>The Global Catalogue of Microorganisms (GCM) 10K type strain sequencing project: providing services to taxonomists for standard genome sequencing and annotation.</title>
        <authorList>
            <consortium name="The Broad Institute Genomics Platform"/>
            <consortium name="The Broad Institute Genome Sequencing Center for Infectious Disease"/>
            <person name="Wu L."/>
            <person name="Ma J."/>
        </authorList>
    </citation>
    <scope>NUCLEOTIDE SEQUENCE [LARGE SCALE GENOMIC DNA]</scope>
    <source>
        <strain evidence="2">CGMCC 1.15420</strain>
    </source>
</reference>
<proteinExistence type="predicted"/>
<evidence type="ECO:0000313" key="2">
    <source>
        <dbReference type="Proteomes" id="UP000608420"/>
    </source>
</evidence>